<keyword evidence="1" id="KW-1133">Transmembrane helix</keyword>
<keyword evidence="1" id="KW-0812">Transmembrane</keyword>
<organism evidence="2 3">
    <name type="scientific">Edaphobacillus lindanitolerans</name>
    <dbReference type="NCBI Taxonomy" id="550447"/>
    <lineage>
        <taxon>Bacteria</taxon>
        <taxon>Bacillati</taxon>
        <taxon>Bacillota</taxon>
        <taxon>Bacilli</taxon>
        <taxon>Bacillales</taxon>
        <taxon>Bacillaceae</taxon>
        <taxon>Edaphobacillus</taxon>
    </lineage>
</organism>
<protein>
    <submittedName>
        <fullName evidence="2">Uncharacterized protein</fullName>
    </submittedName>
</protein>
<sequence>MNKGIMGAIFLLIATIFYSVRYICASIGLSNSDTWTLEEFNVILENVPNNLLIFSIVFLLVGLIFIIWELWDLKNKNEN</sequence>
<accession>A0A1U7PI47</accession>
<gene>
    <name evidence="2" type="ORF">SAMN05428946_0750</name>
</gene>
<dbReference type="RefSeq" id="WP_144264280.1">
    <property type="nucleotide sequence ID" value="NZ_FTPL01000001.1"/>
</dbReference>
<dbReference type="OrthoDB" id="2973803at2"/>
<dbReference type="Proteomes" id="UP000187550">
    <property type="component" value="Unassembled WGS sequence"/>
</dbReference>
<name>A0A1U7PI47_9BACI</name>
<evidence type="ECO:0000256" key="1">
    <source>
        <dbReference type="SAM" id="Phobius"/>
    </source>
</evidence>
<dbReference type="AlphaFoldDB" id="A0A1U7PI47"/>
<reference evidence="3" key="1">
    <citation type="submission" date="2017-01" db="EMBL/GenBank/DDBJ databases">
        <authorList>
            <person name="Varghese N."/>
            <person name="Submissions S."/>
        </authorList>
    </citation>
    <scope>NUCLEOTIDE SEQUENCE [LARGE SCALE GENOMIC DNA]</scope>
    <source>
        <strain evidence="3">MNA4</strain>
    </source>
</reference>
<evidence type="ECO:0000313" key="3">
    <source>
        <dbReference type="Proteomes" id="UP000187550"/>
    </source>
</evidence>
<feature type="transmembrane region" description="Helical" evidence="1">
    <location>
        <begin position="49"/>
        <end position="71"/>
    </location>
</feature>
<keyword evidence="1" id="KW-0472">Membrane</keyword>
<proteinExistence type="predicted"/>
<keyword evidence="3" id="KW-1185">Reference proteome</keyword>
<evidence type="ECO:0000313" key="2">
    <source>
        <dbReference type="EMBL" id="SIT71596.1"/>
    </source>
</evidence>
<dbReference type="STRING" id="550447.SAMN05428946_0750"/>
<dbReference type="EMBL" id="FTPL01000001">
    <property type="protein sequence ID" value="SIT71596.1"/>
    <property type="molecule type" value="Genomic_DNA"/>
</dbReference>